<sequence length="410" mass="43490">MPTDDPASPAPVAARTSQGRRSLLRALTGGGAAAALTLSTAQAAQAAPGAAAGALDPFATDRFRPSGRVREYWLQADSYAHNVAPNGKDGMTGMKFTADQTTYQAIGYRAYTPKWGSPLPADHGPEGIGANSGVPGPVLRAEVGDVIRVHFRNNDAHYKWPHSIHPHGVRYDQDNDGGWMSDDPRRPGTAVAYGGSYTYEWTCTEGSVGSWPYHDHAAPQAVAHAAASSAAPSAPPSAGMQGMSGKPGDSPPPSGGAQADAFSAGGPVMEIGAELGLFGMIAITDKDTPPVDREFVLFFHDLASADAPSLKQDVSLCNGGAFVDNAPTFTARPGDRVRWRVGTLGNSFHVFHVHGHRWRTADGWVDSQVLGPATTLTVEYREDNPGDWIYHCHVPGHMMRGMAGRYRVTR</sequence>
<dbReference type="InterPro" id="IPR011706">
    <property type="entry name" value="Cu-oxidase_C"/>
</dbReference>
<name>A0ABU7P8H7_9ACTN</name>
<protein>
    <submittedName>
        <fullName evidence="6">Multicopper oxidase domain-containing protein</fullName>
    </submittedName>
</protein>
<keyword evidence="2" id="KW-0560">Oxidoreductase</keyword>
<dbReference type="PROSITE" id="PS51318">
    <property type="entry name" value="TAT"/>
    <property type="match status" value="1"/>
</dbReference>
<dbReference type="InterPro" id="IPR008972">
    <property type="entry name" value="Cupredoxin"/>
</dbReference>
<reference evidence="6 7" key="1">
    <citation type="submission" date="2023-12" db="EMBL/GenBank/DDBJ databases">
        <title>Streptomyces sp. V4-01.</title>
        <authorList>
            <person name="Somphong A."/>
            <person name="Phongsopitanun W."/>
        </authorList>
    </citation>
    <scope>NUCLEOTIDE SEQUENCE [LARGE SCALE GENOMIC DNA]</scope>
    <source>
        <strain evidence="6 7">V4-01</strain>
    </source>
</reference>
<dbReference type="Gene3D" id="2.60.40.420">
    <property type="entry name" value="Cupredoxins - blue copper proteins"/>
    <property type="match status" value="2"/>
</dbReference>
<dbReference type="InterPro" id="IPR045087">
    <property type="entry name" value="Cu-oxidase_fam"/>
</dbReference>
<keyword evidence="7" id="KW-1185">Reference proteome</keyword>
<dbReference type="InterPro" id="IPR011707">
    <property type="entry name" value="Cu-oxidase-like_N"/>
</dbReference>
<feature type="domain" description="Plastocyanin-like" evidence="4">
    <location>
        <begin position="315"/>
        <end position="409"/>
    </location>
</feature>
<dbReference type="SUPFAM" id="SSF49503">
    <property type="entry name" value="Cupredoxins"/>
    <property type="match status" value="2"/>
</dbReference>
<organism evidence="6 7">
    <name type="scientific">Actinacidiphila polyblastidii</name>
    <dbReference type="NCBI Taxonomy" id="3110430"/>
    <lineage>
        <taxon>Bacteria</taxon>
        <taxon>Bacillati</taxon>
        <taxon>Actinomycetota</taxon>
        <taxon>Actinomycetes</taxon>
        <taxon>Kitasatosporales</taxon>
        <taxon>Streptomycetaceae</taxon>
        <taxon>Actinacidiphila</taxon>
    </lineage>
</organism>
<dbReference type="InterPro" id="IPR006311">
    <property type="entry name" value="TAT_signal"/>
</dbReference>
<evidence type="ECO:0000313" key="6">
    <source>
        <dbReference type="EMBL" id="MEE4542120.1"/>
    </source>
</evidence>
<evidence type="ECO:0000259" key="5">
    <source>
        <dbReference type="Pfam" id="PF07732"/>
    </source>
</evidence>
<evidence type="ECO:0000256" key="2">
    <source>
        <dbReference type="ARBA" id="ARBA00023002"/>
    </source>
</evidence>
<dbReference type="RefSeq" id="WP_330794039.1">
    <property type="nucleotide sequence ID" value="NZ_JAZEWV010000005.1"/>
</dbReference>
<evidence type="ECO:0000256" key="3">
    <source>
        <dbReference type="SAM" id="MobiDB-lite"/>
    </source>
</evidence>
<keyword evidence="1" id="KW-0479">Metal-binding</keyword>
<evidence type="ECO:0000259" key="4">
    <source>
        <dbReference type="Pfam" id="PF07731"/>
    </source>
</evidence>
<feature type="compositionally biased region" description="Low complexity" evidence="3">
    <location>
        <begin position="224"/>
        <end position="248"/>
    </location>
</feature>
<dbReference type="EMBL" id="JAZEWV010000005">
    <property type="protein sequence ID" value="MEE4542120.1"/>
    <property type="molecule type" value="Genomic_DNA"/>
</dbReference>
<accession>A0ABU7P8H7</accession>
<dbReference type="InterPro" id="IPR002355">
    <property type="entry name" value="Cu_oxidase_Cu_BS"/>
</dbReference>
<gene>
    <name evidence="6" type="ORF">V2S66_09100</name>
</gene>
<dbReference type="PROSITE" id="PS00080">
    <property type="entry name" value="MULTICOPPER_OXIDASE2"/>
    <property type="match status" value="1"/>
</dbReference>
<feature type="domain" description="Plastocyanin-like" evidence="5">
    <location>
        <begin position="126"/>
        <end position="222"/>
    </location>
</feature>
<dbReference type="Pfam" id="PF07731">
    <property type="entry name" value="Cu-oxidase_2"/>
    <property type="match status" value="1"/>
</dbReference>
<dbReference type="PANTHER" id="PTHR11709:SF486">
    <property type="entry name" value="MULTICOPPER OXIDASE"/>
    <property type="match status" value="1"/>
</dbReference>
<dbReference type="InterPro" id="IPR033138">
    <property type="entry name" value="Cu_oxidase_CS"/>
</dbReference>
<dbReference type="Proteomes" id="UP001344658">
    <property type="component" value="Unassembled WGS sequence"/>
</dbReference>
<comment type="caution">
    <text evidence="6">The sequence shown here is derived from an EMBL/GenBank/DDBJ whole genome shotgun (WGS) entry which is preliminary data.</text>
</comment>
<dbReference type="PROSITE" id="PS00079">
    <property type="entry name" value="MULTICOPPER_OXIDASE1"/>
    <property type="match status" value="1"/>
</dbReference>
<dbReference type="PANTHER" id="PTHR11709">
    <property type="entry name" value="MULTI-COPPER OXIDASE"/>
    <property type="match status" value="1"/>
</dbReference>
<evidence type="ECO:0000256" key="1">
    <source>
        <dbReference type="ARBA" id="ARBA00022723"/>
    </source>
</evidence>
<evidence type="ECO:0000313" key="7">
    <source>
        <dbReference type="Proteomes" id="UP001344658"/>
    </source>
</evidence>
<proteinExistence type="predicted"/>
<feature type="region of interest" description="Disordered" evidence="3">
    <location>
        <begin position="224"/>
        <end position="263"/>
    </location>
</feature>
<dbReference type="Pfam" id="PF07732">
    <property type="entry name" value="Cu-oxidase_3"/>
    <property type="match status" value="1"/>
</dbReference>